<evidence type="ECO:0000313" key="3">
    <source>
        <dbReference type="Proteomes" id="UP001190700"/>
    </source>
</evidence>
<reference evidence="2 3" key="1">
    <citation type="journal article" date="2015" name="Genome Biol. Evol.">
        <title>Comparative Genomics of a Bacterivorous Green Alga Reveals Evolutionary Causalities and Consequences of Phago-Mixotrophic Mode of Nutrition.</title>
        <authorList>
            <person name="Burns J.A."/>
            <person name="Paasch A."/>
            <person name="Narechania A."/>
            <person name="Kim E."/>
        </authorList>
    </citation>
    <scope>NUCLEOTIDE SEQUENCE [LARGE SCALE GENOMIC DNA]</scope>
    <source>
        <strain evidence="2 3">PLY_AMNH</strain>
    </source>
</reference>
<comment type="caution">
    <text evidence="2">The sequence shown here is derived from an EMBL/GenBank/DDBJ whole genome shotgun (WGS) entry which is preliminary data.</text>
</comment>
<feature type="compositionally biased region" description="Basic and acidic residues" evidence="1">
    <location>
        <begin position="108"/>
        <end position="118"/>
    </location>
</feature>
<gene>
    <name evidence="2" type="ORF">CYMTET_12286</name>
</gene>
<evidence type="ECO:0000313" key="2">
    <source>
        <dbReference type="EMBL" id="KAK3279849.1"/>
    </source>
</evidence>
<protein>
    <submittedName>
        <fullName evidence="2">Uncharacterized protein</fullName>
    </submittedName>
</protein>
<keyword evidence="3" id="KW-1185">Reference proteome</keyword>
<dbReference type="EMBL" id="LGRX02004644">
    <property type="protein sequence ID" value="KAK3279849.1"/>
    <property type="molecule type" value="Genomic_DNA"/>
</dbReference>
<feature type="compositionally biased region" description="Gly residues" evidence="1">
    <location>
        <begin position="95"/>
        <end position="104"/>
    </location>
</feature>
<dbReference type="Proteomes" id="UP001190700">
    <property type="component" value="Unassembled WGS sequence"/>
</dbReference>
<name>A0AAE0GKQ3_9CHLO</name>
<feature type="region of interest" description="Disordered" evidence="1">
    <location>
        <begin position="82"/>
        <end position="133"/>
    </location>
</feature>
<evidence type="ECO:0000256" key="1">
    <source>
        <dbReference type="SAM" id="MobiDB-lite"/>
    </source>
</evidence>
<sequence>MAAAAQKPACPGEGPLLALEKARKQKGSYRNRRLQGGCGVALCGLYMGVDSATYRAAGSRGCERTLRDQMFLGMRPWRSSALPDRWLAPNKHRWPGGGGEGGEGGEGDPSRKALRDESLAGGKLNSHDSQTLA</sequence>
<organism evidence="2 3">
    <name type="scientific">Cymbomonas tetramitiformis</name>
    <dbReference type="NCBI Taxonomy" id="36881"/>
    <lineage>
        <taxon>Eukaryota</taxon>
        <taxon>Viridiplantae</taxon>
        <taxon>Chlorophyta</taxon>
        <taxon>Pyramimonadophyceae</taxon>
        <taxon>Pyramimonadales</taxon>
        <taxon>Pyramimonadaceae</taxon>
        <taxon>Cymbomonas</taxon>
    </lineage>
</organism>
<proteinExistence type="predicted"/>
<dbReference type="AlphaFoldDB" id="A0AAE0GKQ3"/>
<accession>A0AAE0GKQ3</accession>